<dbReference type="CDD" id="cd09274">
    <property type="entry name" value="RNase_HI_RT_Ty3"/>
    <property type="match status" value="1"/>
</dbReference>
<organism evidence="6 7">
    <name type="scientific">Trichuris muris</name>
    <name type="common">Mouse whipworm</name>
    <dbReference type="NCBI Taxonomy" id="70415"/>
    <lineage>
        <taxon>Eukaryota</taxon>
        <taxon>Metazoa</taxon>
        <taxon>Ecdysozoa</taxon>
        <taxon>Nematoda</taxon>
        <taxon>Enoplea</taxon>
        <taxon>Dorylaimia</taxon>
        <taxon>Trichinellida</taxon>
        <taxon>Trichuridae</taxon>
        <taxon>Trichuris</taxon>
    </lineage>
</organism>
<dbReference type="Pfam" id="PF17919">
    <property type="entry name" value="RT_RNaseH_2"/>
    <property type="match status" value="1"/>
</dbReference>
<dbReference type="STRING" id="70415.A0A5S6QXP6"/>
<dbReference type="Proteomes" id="UP000046395">
    <property type="component" value="Unassembled WGS sequence"/>
</dbReference>
<name>A0A5S6QXP6_TRIMR</name>
<keyword evidence="4" id="KW-0695">RNA-directed DNA polymerase</keyword>
<evidence type="ECO:0000256" key="1">
    <source>
        <dbReference type="ARBA" id="ARBA00012493"/>
    </source>
</evidence>
<dbReference type="SUPFAM" id="SSF56672">
    <property type="entry name" value="DNA/RNA polymerases"/>
    <property type="match status" value="1"/>
</dbReference>
<evidence type="ECO:0000256" key="4">
    <source>
        <dbReference type="ARBA" id="ARBA00022918"/>
    </source>
</evidence>
<sequence>MDKYAVFQSGFGQYVGSPIHIELVPGACSRFFKCRQVLFTLVDRVKEKTERLDRRGIPGVKPYLDDILVTAPSEGEHDKRLDRIFNVTKEGIHATEGKLKAIKEAPPPRDKKQLQAFLGLLNFYSAFMPKKATVLEPLHRFLDATTKSNCCCSKKEHKAFEAAKELLTAKSVLAHFDGTKPLLLACDSSEHGLGAILSQIEEGQEKAVAYACRTMFKTVPNYGQIDKEALALMFGVQKFHQYHFGRHFTAVTDHKPLLDLLGTKKPTSPVMST</sequence>
<dbReference type="FunFam" id="3.30.70.270:FF:000020">
    <property type="entry name" value="Transposon Tf2-6 polyprotein-like Protein"/>
    <property type="match status" value="1"/>
</dbReference>
<dbReference type="InterPro" id="IPR043128">
    <property type="entry name" value="Rev_trsase/Diguanyl_cyclase"/>
</dbReference>
<dbReference type="GO" id="GO:0004519">
    <property type="term" value="F:endonuclease activity"/>
    <property type="evidence" value="ECO:0007669"/>
    <property type="project" value="UniProtKB-KW"/>
</dbReference>
<proteinExistence type="predicted"/>
<dbReference type="InterPro" id="IPR050951">
    <property type="entry name" value="Retrovirus_Pol_polyprotein"/>
</dbReference>
<dbReference type="Gene3D" id="3.30.70.270">
    <property type="match status" value="1"/>
</dbReference>
<evidence type="ECO:0000256" key="2">
    <source>
        <dbReference type="ARBA" id="ARBA00022722"/>
    </source>
</evidence>
<protein>
    <recommendedName>
        <fullName evidence="1">RNA-directed DNA polymerase</fullName>
        <ecNumber evidence="1">2.7.7.49</ecNumber>
    </recommendedName>
</protein>
<dbReference type="InterPro" id="IPR041577">
    <property type="entry name" value="RT_RNaseH_2"/>
</dbReference>
<dbReference type="FunFam" id="3.10.20.370:FF:000001">
    <property type="entry name" value="Retrovirus-related Pol polyprotein from transposon 17.6-like protein"/>
    <property type="match status" value="1"/>
</dbReference>
<accession>A0A5S6QXP6</accession>
<dbReference type="WBParaSite" id="TMUE_3000011657.1">
    <property type="protein sequence ID" value="TMUE_3000011657.1"/>
    <property type="gene ID" value="WBGene00289091"/>
</dbReference>
<dbReference type="PANTHER" id="PTHR37984">
    <property type="entry name" value="PROTEIN CBG26694"/>
    <property type="match status" value="1"/>
</dbReference>
<keyword evidence="3" id="KW-0255">Endonuclease</keyword>
<dbReference type="PANTHER" id="PTHR37984:SF12">
    <property type="entry name" value="RIBONUCLEASE H"/>
    <property type="match status" value="1"/>
</dbReference>
<evidence type="ECO:0000313" key="7">
    <source>
        <dbReference type="WBParaSite" id="TMUE_3000011657.1"/>
    </source>
</evidence>
<keyword evidence="4" id="KW-0548">Nucleotidyltransferase</keyword>
<feature type="domain" description="Reverse transcriptase/retrotransposon-derived protein RNase H-like" evidence="5">
    <location>
        <begin position="154"/>
        <end position="249"/>
    </location>
</feature>
<reference evidence="7" key="1">
    <citation type="submission" date="2019-12" db="UniProtKB">
        <authorList>
            <consortium name="WormBaseParasite"/>
        </authorList>
    </citation>
    <scope>IDENTIFICATION</scope>
</reference>
<keyword evidence="4" id="KW-0808">Transferase</keyword>
<keyword evidence="6" id="KW-1185">Reference proteome</keyword>
<dbReference type="EC" id="2.7.7.49" evidence="1"/>
<evidence type="ECO:0000256" key="3">
    <source>
        <dbReference type="ARBA" id="ARBA00022759"/>
    </source>
</evidence>
<evidence type="ECO:0000313" key="6">
    <source>
        <dbReference type="Proteomes" id="UP000046395"/>
    </source>
</evidence>
<dbReference type="InterPro" id="IPR043502">
    <property type="entry name" value="DNA/RNA_pol_sf"/>
</dbReference>
<evidence type="ECO:0000259" key="5">
    <source>
        <dbReference type="Pfam" id="PF17919"/>
    </source>
</evidence>
<keyword evidence="3" id="KW-0378">Hydrolase</keyword>
<keyword evidence="2" id="KW-0540">Nuclease</keyword>
<dbReference type="GO" id="GO:0003964">
    <property type="term" value="F:RNA-directed DNA polymerase activity"/>
    <property type="evidence" value="ECO:0007669"/>
    <property type="project" value="UniProtKB-KW"/>
</dbReference>
<dbReference type="AlphaFoldDB" id="A0A5S6QXP6"/>